<comment type="caution">
    <text evidence="10">The sequence shown here is derived from an EMBL/GenBank/DDBJ whole genome shotgun (WGS) entry which is preliminary data.</text>
</comment>
<evidence type="ECO:0000313" key="11">
    <source>
        <dbReference type="Proteomes" id="UP000193411"/>
    </source>
</evidence>
<dbReference type="InterPro" id="IPR002067">
    <property type="entry name" value="MCP"/>
</dbReference>
<keyword evidence="6" id="KW-0496">Mitochondrion</keyword>
<evidence type="ECO:0000256" key="3">
    <source>
        <dbReference type="ARBA" id="ARBA00022692"/>
    </source>
</evidence>
<keyword evidence="7 8" id="KW-0472">Membrane</keyword>
<accession>A0A1Y2HNJ0</accession>
<dbReference type="InterPro" id="IPR018108">
    <property type="entry name" value="MCP_transmembrane"/>
</dbReference>
<feature type="repeat" description="Solcar" evidence="8">
    <location>
        <begin position="185"/>
        <end position="277"/>
    </location>
</feature>
<comment type="similarity">
    <text evidence="9">Belongs to the mitochondrial carrier (TC 2.A.29) family.</text>
</comment>
<evidence type="ECO:0000256" key="7">
    <source>
        <dbReference type="ARBA" id="ARBA00023136"/>
    </source>
</evidence>
<evidence type="ECO:0000256" key="1">
    <source>
        <dbReference type="ARBA" id="ARBA00004225"/>
    </source>
</evidence>
<comment type="subcellular location">
    <subcellularLocation>
        <location evidence="1">Mitochondrion membrane</location>
        <topology evidence="1">Multi-pass membrane protein</topology>
    </subcellularLocation>
</comment>
<dbReference type="STRING" id="765915.A0A1Y2HNJ0"/>
<dbReference type="Gene3D" id="1.50.40.10">
    <property type="entry name" value="Mitochondrial carrier domain"/>
    <property type="match status" value="2"/>
</dbReference>
<evidence type="ECO:0000256" key="4">
    <source>
        <dbReference type="ARBA" id="ARBA00022737"/>
    </source>
</evidence>
<evidence type="ECO:0000256" key="5">
    <source>
        <dbReference type="ARBA" id="ARBA00022989"/>
    </source>
</evidence>
<dbReference type="PRINTS" id="PR00926">
    <property type="entry name" value="MITOCARRIER"/>
</dbReference>
<evidence type="ECO:0000256" key="2">
    <source>
        <dbReference type="ARBA" id="ARBA00022448"/>
    </source>
</evidence>
<gene>
    <name evidence="10" type="ORF">BCR44DRAFT_1484793</name>
</gene>
<keyword evidence="4" id="KW-0677">Repeat</keyword>
<dbReference type="GO" id="GO:0031966">
    <property type="term" value="C:mitochondrial membrane"/>
    <property type="evidence" value="ECO:0007669"/>
    <property type="project" value="UniProtKB-SubCell"/>
</dbReference>
<dbReference type="AlphaFoldDB" id="A0A1Y2HNJ0"/>
<dbReference type="OrthoDB" id="250329at2759"/>
<evidence type="ECO:0000256" key="8">
    <source>
        <dbReference type="PROSITE-ProRule" id="PRU00282"/>
    </source>
</evidence>
<dbReference type="EMBL" id="MCFL01000018">
    <property type="protein sequence ID" value="ORZ36109.1"/>
    <property type="molecule type" value="Genomic_DNA"/>
</dbReference>
<evidence type="ECO:0000256" key="6">
    <source>
        <dbReference type="ARBA" id="ARBA00023128"/>
    </source>
</evidence>
<evidence type="ECO:0000256" key="9">
    <source>
        <dbReference type="RuleBase" id="RU000488"/>
    </source>
</evidence>
<keyword evidence="11" id="KW-1185">Reference proteome</keyword>
<organism evidence="10 11">
    <name type="scientific">Catenaria anguillulae PL171</name>
    <dbReference type="NCBI Taxonomy" id="765915"/>
    <lineage>
        <taxon>Eukaryota</taxon>
        <taxon>Fungi</taxon>
        <taxon>Fungi incertae sedis</taxon>
        <taxon>Blastocladiomycota</taxon>
        <taxon>Blastocladiomycetes</taxon>
        <taxon>Blastocladiales</taxon>
        <taxon>Catenariaceae</taxon>
        <taxon>Catenaria</taxon>
    </lineage>
</organism>
<dbReference type="GO" id="GO:0055085">
    <property type="term" value="P:transmembrane transport"/>
    <property type="evidence" value="ECO:0007669"/>
    <property type="project" value="InterPro"/>
</dbReference>
<feature type="repeat" description="Solcar" evidence="8">
    <location>
        <begin position="291"/>
        <end position="395"/>
    </location>
</feature>
<dbReference type="Pfam" id="PF00153">
    <property type="entry name" value="Mito_carr"/>
    <property type="match status" value="3"/>
</dbReference>
<keyword evidence="5" id="KW-1133">Transmembrane helix</keyword>
<name>A0A1Y2HNJ0_9FUNG</name>
<feature type="repeat" description="Solcar" evidence="8">
    <location>
        <begin position="83"/>
        <end position="165"/>
    </location>
</feature>
<sequence length="413" mass="44924">MDAIIAHISDESASSAPAEDAYYSPDSATPSTSSSFGLPVFTGFSIPAALGPGSPAALAPPYEATKTPLASSISTTWDDMDLSSYLLYGSGFVFMVDSIMYPFEVLRTRMQADNITHQRSVISMVRRIIQQEGFRRLYRGILPSVLGSFPAQSTYYASYEYTHHLYDQLARSYTSNPSAPLTPLQDFACHSLAGFTAESISACFYLPADMISQRLQMQPKFSFHHSEYQYRHALDVARSIYRHQGIRGFYCGLAPHLLAYAPSGAVYFGVYEYTKKAIARGLGTTERAEKYTAGVNAVSASIAGGAGVCVSNPFDVLRTRVQTYHRPSAAVSPSSSSTAGLNTVTGVSGSIWQLAGHVWRTEGASGFTKGIRPRLMVAMPGSMMALSGYELIKSWAVRPNAAEVEKHERHGIM</sequence>
<dbReference type="SUPFAM" id="SSF103506">
    <property type="entry name" value="Mitochondrial carrier"/>
    <property type="match status" value="1"/>
</dbReference>
<keyword evidence="2 9" id="KW-0813">Transport</keyword>
<reference evidence="10 11" key="1">
    <citation type="submission" date="2016-07" db="EMBL/GenBank/DDBJ databases">
        <title>Pervasive Adenine N6-methylation of Active Genes in Fungi.</title>
        <authorList>
            <consortium name="DOE Joint Genome Institute"/>
            <person name="Mondo S.J."/>
            <person name="Dannebaum R.O."/>
            <person name="Kuo R.C."/>
            <person name="Labutti K."/>
            <person name="Haridas S."/>
            <person name="Kuo A."/>
            <person name="Salamov A."/>
            <person name="Ahrendt S.R."/>
            <person name="Lipzen A."/>
            <person name="Sullivan W."/>
            <person name="Andreopoulos W.B."/>
            <person name="Clum A."/>
            <person name="Lindquist E."/>
            <person name="Daum C."/>
            <person name="Ramamoorthy G.K."/>
            <person name="Gryganskyi A."/>
            <person name="Culley D."/>
            <person name="Magnuson J.K."/>
            <person name="James T.Y."/>
            <person name="O'Malley M.A."/>
            <person name="Stajich J.E."/>
            <person name="Spatafora J.W."/>
            <person name="Visel A."/>
            <person name="Grigoriev I.V."/>
        </authorList>
    </citation>
    <scope>NUCLEOTIDE SEQUENCE [LARGE SCALE GENOMIC DNA]</scope>
    <source>
        <strain evidence="10 11">PL171</strain>
    </source>
</reference>
<evidence type="ECO:0000313" key="10">
    <source>
        <dbReference type="EMBL" id="ORZ36109.1"/>
    </source>
</evidence>
<protein>
    <submittedName>
        <fullName evidence="10">Mitochondrial carrier domain-containing protein</fullName>
    </submittedName>
</protein>
<dbReference type="PANTHER" id="PTHR46080:SF18">
    <property type="entry name" value="MITOCHONDRIAL SUBSTRATE CARRIER FAMILY PROTEIN J"/>
    <property type="match status" value="1"/>
</dbReference>
<dbReference type="PANTHER" id="PTHR46080">
    <property type="entry name" value="MITOCHONDRIAL SUBSTRATE CARRIER FAMILY PROTEIN J"/>
    <property type="match status" value="1"/>
</dbReference>
<keyword evidence="3 8" id="KW-0812">Transmembrane</keyword>
<proteinExistence type="inferred from homology"/>
<dbReference type="InterPro" id="IPR023395">
    <property type="entry name" value="MCP_dom_sf"/>
</dbReference>
<dbReference type="PROSITE" id="PS50920">
    <property type="entry name" value="SOLCAR"/>
    <property type="match status" value="3"/>
</dbReference>
<dbReference type="Proteomes" id="UP000193411">
    <property type="component" value="Unassembled WGS sequence"/>
</dbReference>